<proteinExistence type="predicted"/>
<keyword evidence="5" id="KW-0371">Homeobox</keyword>
<dbReference type="PANTHER" id="PTHR48452">
    <property type="entry name" value="FUSED COMPOUND LEAF 1"/>
    <property type="match status" value="1"/>
</dbReference>
<reference evidence="5 6" key="1">
    <citation type="submission" date="2013-09" db="EMBL/GenBank/DDBJ databases">
        <title>Corchorus capsularis genome sequencing.</title>
        <authorList>
            <person name="Alam M."/>
            <person name="Haque M.S."/>
            <person name="Islam M.S."/>
            <person name="Emdad E.M."/>
            <person name="Islam M.M."/>
            <person name="Ahmed B."/>
            <person name="Halim A."/>
            <person name="Hossen Q.M.M."/>
            <person name="Hossain M.Z."/>
            <person name="Ahmed R."/>
            <person name="Khan M.M."/>
            <person name="Islam R."/>
            <person name="Rashid M.M."/>
            <person name="Khan S.A."/>
            <person name="Rahman M.S."/>
            <person name="Alam M."/>
        </authorList>
    </citation>
    <scope>NUCLEOTIDE SEQUENCE [LARGE SCALE GENOMIC DNA]</scope>
    <source>
        <strain evidence="6">cv. CVL-1</strain>
        <tissue evidence="5">Whole seedling</tissue>
    </source>
</reference>
<evidence type="ECO:0000313" key="6">
    <source>
        <dbReference type="Proteomes" id="UP000188268"/>
    </source>
</evidence>
<protein>
    <submittedName>
        <fullName evidence="5">Homeobox knotted-1-like protein</fullName>
    </submittedName>
</protein>
<evidence type="ECO:0000256" key="2">
    <source>
        <dbReference type="ARBA" id="ARBA00023242"/>
    </source>
</evidence>
<feature type="region of interest" description="Disordered" evidence="3">
    <location>
        <begin position="1"/>
        <end position="21"/>
    </location>
</feature>
<dbReference type="GO" id="GO:0003677">
    <property type="term" value="F:DNA binding"/>
    <property type="evidence" value="ECO:0007669"/>
    <property type="project" value="UniProtKB-KW"/>
</dbReference>
<gene>
    <name evidence="5" type="ORF">CCACVL1_03539</name>
</gene>
<feature type="compositionally biased region" description="Basic and acidic residues" evidence="3">
    <location>
        <begin position="128"/>
        <end position="137"/>
    </location>
</feature>
<evidence type="ECO:0000256" key="1">
    <source>
        <dbReference type="ARBA" id="ARBA00004123"/>
    </source>
</evidence>
<evidence type="ECO:0000256" key="3">
    <source>
        <dbReference type="SAM" id="MobiDB-lite"/>
    </source>
</evidence>
<organism evidence="5 6">
    <name type="scientific">Corchorus capsularis</name>
    <name type="common">Jute</name>
    <dbReference type="NCBI Taxonomy" id="210143"/>
    <lineage>
        <taxon>Eukaryota</taxon>
        <taxon>Viridiplantae</taxon>
        <taxon>Streptophyta</taxon>
        <taxon>Embryophyta</taxon>
        <taxon>Tracheophyta</taxon>
        <taxon>Spermatophyta</taxon>
        <taxon>Magnoliopsida</taxon>
        <taxon>eudicotyledons</taxon>
        <taxon>Gunneridae</taxon>
        <taxon>Pentapetalae</taxon>
        <taxon>rosids</taxon>
        <taxon>malvids</taxon>
        <taxon>Malvales</taxon>
        <taxon>Malvaceae</taxon>
        <taxon>Grewioideae</taxon>
        <taxon>Apeibeae</taxon>
        <taxon>Corchorus</taxon>
    </lineage>
</organism>
<sequence length="137" mass="15228">MDQAKRNSTIEEIIKEEQEDEEEEIKTKISAHPLYERLVVNHLNCLKVGGIGDSGRNGEANIQSKHDYINIPCSSMLNQSELDLFMQKPGPNPARPMSKPEGLPGYTPKPEGLPGKWEGFGIFGPDKQTLDKEIGPN</sequence>
<accession>A0A1R3JYQ6</accession>
<dbReference type="InterPro" id="IPR005540">
    <property type="entry name" value="KNOX1"/>
</dbReference>
<dbReference type="GO" id="GO:0005634">
    <property type="term" value="C:nucleus"/>
    <property type="evidence" value="ECO:0007669"/>
    <property type="project" value="UniProtKB-SubCell"/>
</dbReference>
<name>A0A1R3JYQ6_COCAP</name>
<feature type="region of interest" description="Disordered" evidence="3">
    <location>
        <begin position="86"/>
        <end position="137"/>
    </location>
</feature>
<dbReference type="PANTHER" id="PTHR48452:SF1">
    <property type="entry name" value="FUSED COMPOUND LEAF 1"/>
    <property type="match status" value="1"/>
</dbReference>
<keyword evidence="5" id="KW-0238">DNA-binding</keyword>
<comment type="subcellular location">
    <subcellularLocation>
        <location evidence="1">Nucleus</location>
    </subcellularLocation>
</comment>
<dbReference type="Proteomes" id="UP000188268">
    <property type="component" value="Unassembled WGS sequence"/>
</dbReference>
<dbReference type="EMBL" id="AWWV01006745">
    <property type="protein sequence ID" value="OMO99945.1"/>
    <property type="molecule type" value="Genomic_DNA"/>
</dbReference>
<feature type="domain" description="KNOX1" evidence="4">
    <location>
        <begin position="23"/>
        <end position="67"/>
    </location>
</feature>
<dbReference type="STRING" id="210143.A0A1R3JYQ6"/>
<dbReference type="Gramene" id="OMO99945">
    <property type="protein sequence ID" value="OMO99945"/>
    <property type="gene ID" value="CCACVL1_03539"/>
</dbReference>
<evidence type="ECO:0000259" key="4">
    <source>
        <dbReference type="SMART" id="SM01255"/>
    </source>
</evidence>
<evidence type="ECO:0000313" key="5">
    <source>
        <dbReference type="EMBL" id="OMO99945.1"/>
    </source>
</evidence>
<dbReference type="SMART" id="SM01255">
    <property type="entry name" value="KNOX1"/>
    <property type="match status" value="1"/>
</dbReference>
<comment type="caution">
    <text evidence="5">The sequence shown here is derived from an EMBL/GenBank/DDBJ whole genome shotgun (WGS) entry which is preliminary data.</text>
</comment>
<dbReference type="OrthoDB" id="1704693at2759"/>
<keyword evidence="6" id="KW-1185">Reference proteome</keyword>
<dbReference type="Pfam" id="PF03790">
    <property type="entry name" value="KNOX1"/>
    <property type="match status" value="1"/>
</dbReference>
<keyword evidence="2" id="KW-0539">Nucleus</keyword>
<dbReference type="AlphaFoldDB" id="A0A1R3JYQ6"/>
<feature type="compositionally biased region" description="Basic and acidic residues" evidence="3">
    <location>
        <begin position="1"/>
        <end position="16"/>
    </location>
</feature>